<proteinExistence type="predicted"/>
<keyword evidence="1" id="KW-1185">Reference proteome</keyword>
<dbReference type="PANTHER" id="PTHR22774:SF11">
    <property type="entry name" value="CHOREIN N-TERMINAL DOMAIN-CONTAINING PROTEIN"/>
    <property type="match status" value="1"/>
</dbReference>
<name>A0A7E4VL87_PANRE</name>
<evidence type="ECO:0000313" key="2">
    <source>
        <dbReference type="WBParaSite" id="Pan_g22482.t1"/>
    </source>
</evidence>
<protein>
    <submittedName>
        <fullName evidence="2">Chorein N-terminal domain-containing protein</fullName>
    </submittedName>
</protein>
<sequence>MVSLIKNQIIKHLSIFAKNLKPEQISLEVLGGTGELRNIVLNEEVLSEKLELPPFLRIRRAECNRVKVKVPWTKLNSAPVEIIVDELHVTLELGTHSSADPPRKSSSPNSYGFADRVVEGLSIKINVLDISFESASFSGSLWLSPLTVESVSPAWSFVSSLKKTRISDSSCHQVIFFKQITWNLLKIQAFAHSEGGSDRGQRLNSPLRLITQGGRCRIAIKKDSNDGSLLAGRIQTIFEDIHWVATLAEVRSAISFYKHIVALAKASGQTAPSENPFLVDYSAKSRSQRTSLPNPAIKSTIFKQFDVGQTSHHVYINKVHMTLIDDHANTKDYPANWNITSGAMQVTLERISVDFYLQNLISDDRRYWVRYETPNEFTVFAANELERHLLNLSVGLDPTARERLNRLWSTLTSQSLVIRIEDVVVECVSEQTTKREDLQDLYTSKTSTRFSIPTHVPAIHFEFSNYFFPGSTQPEPPVGLAHGVIGPSVVLVDTRTIRWMLYVIDNITRSLDIEENAGDPPVVCARIDLLMPRIVIPCSTPPEDERYPQKFVVNVSTVTVSNRALDRETFSIENLFQSLTDDNLQFISSVENEGKHDLRNHILQTKQLAAELATTGASTDLLPTRWYVATSPLWVEAVPPVPNTTAKVYSGVTVLSDVMLAGCIDIKLPNLYIALEPLNSLGVVIDHFQFIQLMRVQKSISDMVEQIEIDKKFFSSISGVPVSDSPLSLYCFCEEINVHLVLPVGLAPSPFETVSMISKSDTDTTLSSGLSVYFNKTTKRPVYKPEITIITNRV</sequence>
<organism evidence="1 2">
    <name type="scientific">Panagrellus redivivus</name>
    <name type="common">Microworm</name>
    <dbReference type="NCBI Taxonomy" id="6233"/>
    <lineage>
        <taxon>Eukaryota</taxon>
        <taxon>Metazoa</taxon>
        <taxon>Ecdysozoa</taxon>
        <taxon>Nematoda</taxon>
        <taxon>Chromadorea</taxon>
        <taxon>Rhabditida</taxon>
        <taxon>Tylenchina</taxon>
        <taxon>Panagrolaimomorpha</taxon>
        <taxon>Panagrolaimoidea</taxon>
        <taxon>Panagrolaimidae</taxon>
        <taxon>Panagrellus</taxon>
    </lineage>
</organism>
<dbReference type="Proteomes" id="UP000492821">
    <property type="component" value="Unassembled WGS sequence"/>
</dbReference>
<dbReference type="PANTHER" id="PTHR22774">
    <property type="entry name" value="CHOREIN N-TERMINAL DOMAIN-CONTAINING PROTEIN"/>
    <property type="match status" value="1"/>
</dbReference>
<dbReference type="InterPro" id="IPR026728">
    <property type="entry name" value="BLTP3A/B"/>
</dbReference>
<reference evidence="1" key="1">
    <citation type="journal article" date="2013" name="Genetics">
        <title>The draft genome and transcriptome of Panagrellus redivivus are shaped by the harsh demands of a free-living lifestyle.</title>
        <authorList>
            <person name="Srinivasan J."/>
            <person name="Dillman A.R."/>
            <person name="Macchietto M.G."/>
            <person name="Heikkinen L."/>
            <person name="Lakso M."/>
            <person name="Fracchia K.M."/>
            <person name="Antoshechkin I."/>
            <person name="Mortazavi A."/>
            <person name="Wong G."/>
            <person name="Sternberg P.W."/>
        </authorList>
    </citation>
    <scope>NUCLEOTIDE SEQUENCE [LARGE SCALE GENOMIC DNA]</scope>
    <source>
        <strain evidence="1">MT8872</strain>
    </source>
</reference>
<dbReference type="WBParaSite" id="Pan_g22482.t1">
    <property type="protein sequence ID" value="Pan_g22482.t1"/>
    <property type="gene ID" value="Pan_g22482"/>
</dbReference>
<dbReference type="AlphaFoldDB" id="A0A7E4VL87"/>
<reference evidence="2" key="2">
    <citation type="submission" date="2020-10" db="UniProtKB">
        <authorList>
            <consortium name="WormBaseParasite"/>
        </authorList>
    </citation>
    <scope>IDENTIFICATION</scope>
</reference>
<evidence type="ECO:0000313" key="1">
    <source>
        <dbReference type="Proteomes" id="UP000492821"/>
    </source>
</evidence>
<accession>A0A7E4VL87</accession>
<dbReference type="Pfam" id="PF24917">
    <property type="entry name" value="BLTP3A_B"/>
    <property type="match status" value="2"/>
</dbReference>